<organism evidence="1 2">
    <name type="scientific">Phrynosoma platyrhinos</name>
    <name type="common">Desert horned lizard</name>
    <dbReference type="NCBI Taxonomy" id="52577"/>
    <lineage>
        <taxon>Eukaryota</taxon>
        <taxon>Metazoa</taxon>
        <taxon>Chordata</taxon>
        <taxon>Craniata</taxon>
        <taxon>Vertebrata</taxon>
        <taxon>Euteleostomi</taxon>
        <taxon>Lepidosauria</taxon>
        <taxon>Squamata</taxon>
        <taxon>Bifurcata</taxon>
        <taxon>Unidentata</taxon>
        <taxon>Episquamata</taxon>
        <taxon>Toxicofera</taxon>
        <taxon>Iguania</taxon>
        <taxon>Phrynosomatidae</taxon>
        <taxon>Phrynosomatinae</taxon>
        <taxon>Phrynosoma</taxon>
    </lineage>
</organism>
<dbReference type="EMBL" id="JAIPUX010001232">
    <property type="protein sequence ID" value="KAH0624649.1"/>
    <property type="molecule type" value="Genomic_DNA"/>
</dbReference>
<evidence type="ECO:0000313" key="2">
    <source>
        <dbReference type="Proteomes" id="UP000826234"/>
    </source>
</evidence>
<dbReference type="Proteomes" id="UP000826234">
    <property type="component" value="Unassembled WGS sequence"/>
</dbReference>
<dbReference type="InterPro" id="IPR008081">
    <property type="entry name" value="Cytoplasmic_FMR1-int"/>
</dbReference>
<evidence type="ECO:0008006" key="3">
    <source>
        <dbReference type="Google" id="ProtNLM"/>
    </source>
</evidence>
<evidence type="ECO:0000313" key="1">
    <source>
        <dbReference type="EMBL" id="KAH0624649.1"/>
    </source>
</evidence>
<reference evidence="1 2" key="1">
    <citation type="journal article" date="2022" name="Gigascience">
        <title>A chromosome-level genome assembly and annotation of the desert horned lizard, Phrynosoma platyrhinos, provides insight into chromosomal rearrangements among reptiles.</title>
        <authorList>
            <person name="Koochekian N."/>
            <person name="Ascanio A."/>
            <person name="Farleigh K."/>
            <person name="Card D.C."/>
            <person name="Schield D.R."/>
            <person name="Castoe T.A."/>
            <person name="Jezkova T."/>
        </authorList>
    </citation>
    <scope>NUCLEOTIDE SEQUENCE [LARGE SCALE GENOMIC DNA]</scope>
    <source>
        <strain evidence="1">NK-2021</strain>
    </source>
</reference>
<protein>
    <recommendedName>
        <fullName evidence="3">Cytoplasmic FMR1-interacting protein 2</fullName>
    </recommendedName>
</protein>
<name>A0ABQ7T553_PHRPL</name>
<proteinExistence type="predicted"/>
<comment type="caution">
    <text evidence="1">The sequence shown here is derived from an EMBL/GenBank/DDBJ whole genome shotgun (WGS) entry which is preliminary data.</text>
</comment>
<keyword evidence="2" id="KW-1185">Reference proteome</keyword>
<gene>
    <name evidence="1" type="ORF">JD844_032319</name>
</gene>
<dbReference type="PANTHER" id="PTHR12195">
    <property type="entry name" value="CYTOPLASMIC FMR1-INTERACTING PROTEIN-RELATED"/>
    <property type="match status" value="1"/>
</dbReference>
<dbReference type="PRINTS" id="PR01698">
    <property type="entry name" value="CYTOFMRPINTP"/>
</dbReference>
<accession>A0ABQ7T553</accession>
<dbReference type="PIRSF" id="PIRSF008153">
    <property type="entry name" value="FMR1_interacting"/>
    <property type="match status" value="1"/>
</dbReference>
<feature type="non-terminal residue" evidence="1">
    <location>
        <position position="1"/>
    </location>
</feature>
<sequence length="221" mass="25960">IRMTAQVTLEDALSNVDLLEELPLPDQQPCIEPPPSSLLYQPNFNTNFEDRNAFVTGIARYIEQATVHSSMNEMLEEGQEYAIMLYTWRSCSRAIPQVKKQNHSENYPFAFLQLHRWPYTSRKTSLVKCNEQPNRVEIYEKTVEVLEPEVTKLMNFMYFQRNAIERFCGEVKRLCHAERRKDFVSEAYLITLGKFINMFAVLDELKNMKCSVKNDHSAYKR</sequence>